<keyword evidence="7" id="KW-0067">ATP-binding</keyword>
<keyword evidence="8" id="KW-1133">Transmembrane helix</keyword>
<dbReference type="CDD" id="cd00082">
    <property type="entry name" value="HisKA"/>
    <property type="match status" value="1"/>
</dbReference>
<dbReference type="OrthoDB" id="9785252at2"/>
<dbReference type="Gene3D" id="1.10.287.130">
    <property type="match status" value="1"/>
</dbReference>
<dbReference type="Pfam" id="PF02518">
    <property type="entry name" value="HATPase_c"/>
    <property type="match status" value="1"/>
</dbReference>
<feature type="transmembrane region" description="Helical" evidence="8">
    <location>
        <begin position="43"/>
        <end position="66"/>
    </location>
</feature>
<reference evidence="10 11" key="1">
    <citation type="journal article" date="2013" name="Genome Announc.">
        <title>Complete genome sequence of Simiduia agarivorans SA1(T), a marine bacterium able to degrade a variety of polysaccharides.</title>
        <authorList>
            <person name="Lin S.Y."/>
            <person name="Shieh W.Y."/>
            <person name="Chen J.S."/>
            <person name="Tang S.L."/>
        </authorList>
    </citation>
    <scope>NUCLEOTIDE SEQUENCE [LARGE SCALE GENOMIC DNA]</scope>
    <source>
        <strain evidence="11">DSM 21679 / JCM 13881 / BCRC 17597 / SA1</strain>
    </source>
</reference>
<feature type="domain" description="Histidine kinase" evidence="9">
    <location>
        <begin position="215"/>
        <end position="419"/>
    </location>
</feature>
<evidence type="ECO:0000313" key="11">
    <source>
        <dbReference type="Proteomes" id="UP000000466"/>
    </source>
</evidence>
<evidence type="ECO:0000313" key="10">
    <source>
        <dbReference type="EMBL" id="AFU98903.1"/>
    </source>
</evidence>
<dbReference type="CDD" id="cd00075">
    <property type="entry name" value="HATPase"/>
    <property type="match status" value="1"/>
</dbReference>
<dbReference type="Proteomes" id="UP000000466">
    <property type="component" value="Chromosome"/>
</dbReference>
<comment type="catalytic activity">
    <reaction evidence="1">
        <text>ATP + protein L-histidine = ADP + protein N-phospho-L-histidine.</text>
        <dbReference type="EC" id="2.7.13.3"/>
    </reaction>
</comment>
<keyword evidence="3" id="KW-0597">Phosphoprotein</keyword>
<dbReference type="RefSeq" id="WP_015047068.1">
    <property type="nucleotide sequence ID" value="NC_018868.3"/>
</dbReference>
<evidence type="ECO:0000256" key="6">
    <source>
        <dbReference type="ARBA" id="ARBA00022777"/>
    </source>
</evidence>
<dbReference type="InterPro" id="IPR003594">
    <property type="entry name" value="HATPase_dom"/>
</dbReference>
<dbReference type="PANTHER" id="PTHR44936">
    <property type="entry name" value="SENSOR PROTEIN CREC"/>
    <property type="match status" value="1"/>
</dbReference>
<proteinExistence type="predicted"/>
<dbReference type="KEGG" id="saga:M5M_08570"/>
<dbReference type="GO" id="GO:0005524">
    <property type="term" value="F:ATP binding"/>
    <property type="evidence" value="ECO:0007669"/>
    <property type="project" value="UniProtKB-KW"/>
</dbReference>
<feature type="transmembrane region" description="Helical" evidence="8">
    <location>
        <begin position="20"/>
        <end position="36"/>
    </location>
</feature>
<dbReference type="SUPFAM" id="SSF55874">
    <property type="entry name" value="ATPase domain of HSP90 chaperone/DNA topoisomerase II/histidine kinase"/>
    <property type="match status" value="1"/>
</dbReference>
<dbReference type="Gene3D" id="3.30.565.10">
    <property type="entry name" value="Histidine kinase-like ATPase, C-terminal domain"/>
    <property type="match status" value="1"/>
</dbReference>
<dbReference type="STRING" id="1117647.M5M_08570"/>
<dbReference type="InterPro" id="IPR050980">
    <property type="entry name" value="2C_sensor_his_kinase"/>
</dbReference>
<dbReference type="AlphaFoldDB" id="K4KLG3"/>
<dbReference type="GO" id="GO:0000155">
    <property type="term" value="F:phosphorelay sensor kinase activity"/>
    <property type="evidence" value="ECO:0007669"/>
    <property type="project" value="InterPro"/>
</dbReference>
<dbReference type="GO" id="GO:0005886">
    <property type="term" value="C:plasma membrane"/>
    <property type="evidence" value="ECO:0007669"/>
    <property type="project" value="UniProtKB-SubCell"/>
</dbReference>
<dbReference type="PANTHER" id="PTHR44936:SF10">
    <property type="entry name" value="SENSOR PROTEIN RSTB"/>
    <property type="match status" value="1"/>
</dbReference>
<keyword evidence="8" id="KW-0812">Transmembrane</keyword>
<name>K4KLG3_SIMAS</name>
<sequence length="426" mass="46673">MTDTIHDDTLLAHHLKSLLLLRWLLLLLLIAGLALAHEQLHLVLEYTVLLSLLLGFAALNLLTHWRLWRGPRVRHWELVAQLLVDFLGISLLLYFAGGATNPFVSYLLIPLCIAAVALPASAVISLTAIAIGCYALLLTSYVPAEAMAPGHHHGPDPSLHTWGMGINFFISACLVAAFLSRMAGQLRKQADLLRAQREQVLHAEQITGIATLAAGTAHELGTPLGTMKIAASELASADLPHGLNAEADEILKQLGHCQSLLIRLREKAQQSLDEKQSHTPVDLWLQKLTDEWRLLNPRHQLDFKPTDTHLDSYCLSADPTLQQSLHNLLNNAATHSHADIALDAYCEGPWLILCIHDSGKGAPESVLRNWGKPFNSGSDQGMGLGIYLSNATLERHGGELRLEPNDKGNCTWVRIPVQTINSLCGN</sequence>
<evidence type="ECO:0000256" key="2">
    <source>
        <dbReference type="ARBA" id="ARBA00012438"/>
    </source>
</evidence>
<dbReference type="InterPro" id="IPR003661">
    <property type="entry name" value="HisK_dim/P_dom"/>
</dbReference>
<dbReference type="HOGENOM" id="CLU_046130_1_1_6"/>
<evidence type="ECO:0000256" key="5">
    <source>
        <dbReference type="ARBA" id="ARBA00022741"/>
    </source>
</evidence>
<accession>K4KLG3</accession>
<protein>
    <recommendedName>
        <fullName evidence="2">histidine kinase</fullName>
        <ecNumber evidence="2">2.7.13.3</ecNumber>
    </recommendedName>
</protein>
<dbReference type="EMBL" id="CP003746">
    <property type="protein sequence ID" value="AFU98903.1"/>
    <property type="molecule type" value="Genomic_DNA"/>
</dbReference>
<evidence type="ECO:0000256" key="1">
    <source>
        <dbReference type="ARBA" id="ARBA00000085"/>
    </source>
</evidence>
<keyword evidence="4" id="KW-0808">Transferase</keyword>
<dbReference type="SMART" id="SM00387">
    <property type="entry name" value="HATPase_c"/>
    <property type="match status" value="1"/>
</dbReference>
<feature type="transmembrane region" description="Helical" evidence="8">
    <location>
        <begin position="108"/>
        <end position="139"/>
    </location>
</feature>
<dbReference type="EC" id="2.7.13.3" evidence="2"/>
<keyword evidence="5" id="KW-0547">Nucleotide-binding</keyword>
<dbReference type="PROSITE" id="PS50109">
    <property type="entry name" value="HIS_KIN"/>
    <property type="match status" value="1"/>
</dbReference>
<keyword evidence="8" id="KW-0472">Membrane</keyword>
<evidence type="ECO:0000256" key="4">
    <source>
        <dbReference type="ARBA" id="ARBA00022679"/>
    </source>
</evidence>
<keyword evidence="6 10" id="KW-0418">Kinase</keyword>
<evidence type="ECO:0000256" key="3">
    <source>
        <dbReference type="ARBA" id="ARBA00022553"/>
    </source>
</evidence>
<evidence type="ECO:0000259" key="9">
    <source>
        <dbReference type="PROSITE" id="PS50109"/>
    </source>
</evidence>
<evidence type="ECO:0000256" key="7">
    <source>
        <dbReference type="ARBA" id="ARBA00022840"/>
    </source>
</evidence>
<gene>
    <name evidence="10" type="ordered locus">M5M_08570</name>
</gene>
<dbReference type="PRINTS" id="PR00344">
    <property type="entry name" value="BCTRLSENSOR"/>
</dbReference>
<dbReference type="InterPro" id="IPR004358">
    <property type="entry name" value="Sig_transdc_His_kin-like_C"/>
</dbReference>
<dbReference type="eggNOG" id="COG2205">
    <property type="taxonomic scope" value="Bacteria"/>
</dbReference>
<keyword evidence="11" id="KW-1185">Reference proteome</keyword>
<evidence type="ECO:0000256" key="8">
    <source>
        <dbReference type="SAM" id="Phobius"/>
    </source>
</evidence>
<dbReference type="InterPro" id="IPR036890">
    <property type="entry name" value="HATPase_C_sf"/>
</dbReference>
<organism evidence="10 11">
    <name type="scientific">Simiduia agarivorans (strain DSM 21679 / JCM 13881 / BCRC 17597 / SA1)</name>
    <dbReference type="NCBI Taxonomy" id="1117647"/>
    <lineage>
        <taxon>Bacteria</taxon>
        <taxon>Pseudomonadati</taxon>
        <taxon>Pseudomonadota</taxon>
        <taxon>Gammaproteobacteria</taxon>
        <taxon>Cellvibrionales</taxon>
        <taxon>Cellvibrionaceae</taxon>
        <taxon>Simiduia</taxon>
    </lineage>
</organism>
<dbReference type="InterPro" id="IPR005467">
    <property type="entry name" value="His_kinase_dom"/>
</dbReference>
<feature type="transmembrane region" description="Helical" evidence="8">
    <location>
        <begin position="159"/>
        <end position="179"/>
    </location>
</feature>